<dbReference type="PANTHER" id="PTHR43248:SF25">
    <property type="entry name" value="AB HYDROLASE-1 DOMAIN-CONTAINING PROTEIN-RELATED"/>
    <property type="match status" value="1"/>
</dbReference>
<comment type="caution">
    <text evidence="6">The sequence shown here is derived from an EMBL/GenBank/DDBJ whole genome shotgun (WGS) entry which is preliminary data.</text>
</comment>
<dbReference type="PANTHER" id="PTHR43248">
    <property type="entry name" value="2-SUCCINYL-6-HYDROXY-2,4-CYCLOHEXADIENE-1-CARBOXYLATE SYNTHASE"/>
    <property type="match status" value="1"/>
</dbReference>
<dbReference type="InterPro" id="IPR013595">
    <property type="entry name" value="Pept_S33_TAP-like_C"/>
</dbReference>
<sequence length="481" mass="51824">MIAIKLIAAGLAALAPASLATAAEQDVASRPARIAWQPCTEPYFKGLDCGTTRVPTDWSRPWSGDVSLSLVRRKAADSTRRVGSVLLNDGAGGSSIEQLRWGLEFGFLQGSTLGKRFDIVAVDPRGIGHSTPTTCADRPQRAPGVTYFPTTEAQYQALVDNNRQLAAACGNKPLLANLDLASTARDMEAVRVGLGERQLNWYGIHWSTLLGRTYAQMFPGRLRTMVADSALDDTLSPVARLASEISTAEQSFDRFAAWCRTDTQCPLTGQDVAGLFDQLVARADRQPIPTKNPGHTVNGEDIRSAMQDFLNIKFPQWPETADAIKKAAGGDATDFTVLQDKTLNRVQAQAHACVDTPLAATNVAGLTQLARMAKQLSPHLGGAVQAWTHLAGCQGWPVPTRETNSAPLRDAPPALIIQSTHQSSTAYPWAFGLSSRLPGSVVLTRDGDDYSMFLFSKCVRGAMDSYLTDRRLPAPGSLCTD</sequence>
<keyword evidence="7" id="KW-1185">Reference proteome</keyword>
<keyword evidence="3" id="KW-0732">Signal</keyword>
<gene>
    <name evidence="6" type="ORF">EV192_111132</name>
</gene>
<evidence type="ECO:0000313" key="7">
    <source>
        <dbReference type="Proteomes" id="UP000295680"/>
    </source>
</evidence>
<dbReference type="RefSeq" id="WP_132123905.1">
    <property type="nucleotide sequence ID" value="NZ_SLWS01000011.1"/>
</dbReference>
<feature type="signal peptide" evidence="3">
    <location>
        <begin position="1"/>
        <end position="22"/>
    </location>
</feature>
<organism evidence="6 7">
    <name type="scientific">Actinocrispum wychmicini</name>
    <dbReference type="NCBI Taxonomy" id="1213861"/>
    <lineage>
        <taxon>Bacteria</taxon>
        <taxon>Bacillati</taxon>
        <taxon>Actinomycetota</taxon>
        <taxon>Actinomycetes</taxon>
        <taxon>Pseudonocardiales</taxon>
        <taxon>Pseudonocardiaceae</taxon>
        <taxon>Actinocrispum</taxon>
    </lineage>
</organism>
<dbReference type="GO" id="GO:0016787">
    <property type="term" value="F:hydrolase activity"/>
    <property type="evidence" value="ECO:0007669"/>
    <property type="project" value="UniProtKB-KW"/>
</dbReference>
<evidence type="ECO:0000256" key="3">
    <source>
        <dbReference type="SAM" id="SignalP"/>
    </source>
</evidence>
<dbReference type="Pfam" id="PF00561">
    <property type="entry name" value="Abhydrolase_1"/>
    <property type="match status" value="1"/>
</dbReference>
<feature type="domain" description="AB hydrolase-1" evidence="4">
    <location>
        <begin position="109"/>
        <end position="279"/>
    </location>
</feature>
<proteinExistence type="inferred from homology"/>
<evidence type="ECO:0000256" key="2">
    <source>
        <dbReference type="ARBA" id="ARBA00022801"/>
    </source>
</evidence>
<dbReference type="Gene3D" id="3.40.50.1820">
    <property type="entry name" value="alpha/beta hydrolase"/>
    <property type="match status" value="1"/>
</dbReference>
<dbReference type="InterPro" id="IPR029058">
    <property type="entry name" value="AB_hydrolase_fold"/>
</dbReference>
<dbReference type="Pfam" id="PF08386">
    <property type="entry name" value="Abhydrolase_4"/>
    <property type="match status" value="1"/>
</dbReference>
<keyword evidence="2" id="KW-0378">Hydrolase</keyword>
<protein>
    <submittedName>
        <fullName evidence="6">TAP-like protein</fullName>
    </submittedName>
</protein>
<dbReference type="Proteomes" id="UP000295680">
    <property type="component" value="Unassembled WGS sequence"/>
</dbReference>
<evidence type="ECO:0000256" key="1">
    <source>
        <dbReference type="ARBA" id="ARBA00010088"/>
    </source>
</evidence>
<reference evidence="6 7" key="1">
    <citation type="submission" date="2019-03" db="EMBL/GenBank/DDBJ databases">
        <title>Genomic Encyclopedia of Type Strains, Phase IV (KMG-IV): sequencing the most valuable type-strain genomes for metagenomic binning, comparative biology and taxonomic classification.</title>
        <authorList>
            <person name="Goeker M."/>
        </authorList>
    </citation>
    <scope>NUCLEOTIDE SEQUENCE [LARGE SCALE GENOMIC DNA]</scope>
    <source>
        <strain evidence="6 7">DSM 45934</strain>
    </source>
</reference>
<dbReference type="AlphaFoldDB" id="A0A4R2J8S1"/>
<name>A0A4R2J8S1_9PSEU</name>
<dbReference type="EMBL" id="SLWS01000011">
    <property type="protein sequence ID" value="TCO52938.1"/>
    <property type="molecule type" value="Genomic_DNA"/>
</dbReference>
<comment type="similarity">
    <text evidence="1">Belongs to the peptidase S33 family.</text>
</comment>
<dbReference type="InterPro" id="IPR000073">
    <property type="entry name" value="AB_hydrolase_1"/>
</dbReference>
<feature type="domain" description="Peptidase S33 tripeptidyl aminopeptidase-like C-terminal" evidence="5">
    <location>
        <begin position="382"/>
        <end position="479"/>
    </location>
</feature>
<dbReference type="InterPro" id="IPR051601">
    <property type="entry name" value="Serine_prot/Carboxylest_S33"/>
</dbReference>
<accession>A0A4R2J8S1</accession>
<evidence type="ECO:0000259" key="4">
    <source>
        <dbReference type="Pfam" id="PF00561"/>
    </source>
</evidence>
<dbReference type="OrthoDB" id="4006962at2"/>
<dbReference type="SUPFAM" id="SSF53474">
    <property type="entry name" value="alpha/beta-Hydrolases"/>
    <property type="match status" value="1"/>
</dbReference>
<feature type="chain" id="PRO_5021002296" evidence="3">
    <location>
        <begin position="23"/>
        <end position="481"/>
    </location>
</feature>
<evidence type="ECO:0000259" key="5">
    <source>
        <dbReference type="Pfam" id="PF08386"/>
    </source>
</evidence>
<evidence type="ECO:0000313" key="6">
    <source>
        <dbReference type="EMBL" id="TCO52938.1"/>
    </source>
</evidence>